<evidence type="ECO:0000259" key="5">
    <source>
        <dbReference type="PROSITE" id="PS50901"/>
    </source>
</evidence>
<protein>
    <submittedName>
        <fullName evidence="6">DNA segregation ATPase FtsK/SpoIIIE, S-DNA-T family</fullName>
    </submittedName>
</protein>
<keyword evidence="4" id="KW-0812">Transmembrane</keyword>
<keyword evidence="4" id="KW-0472">Membrane</keyword>
<dbReference type="Gene3D" id="3.40.50.300">
    <property type="entry name" value="P-loop containing nucleotide triphosphate hydrolases"/>
    <property type="match status" value="1"/>
</dbReference>
<organism evidence="6 7">
    <name type="scientific">Amycolatopsis saalfeldensis</name>
    <dbReference type="NCBI Taxonomy" id="394193"/>
    <lineage>
        <taxon>Bacteria</taxon>
        <taxon>Bacillati</taxon>
        <taxon>Actinomycetota</taxon>
        <taxon>Actinomycetes</taxon>
        <taxon>Pseudonocardiales</taxon>
        <taxon>Pseudonocardiaceae</taxon>
        <taxon>Amycolatopsis</taxon>
    </lineage>
</organism>
<dbReference type="InterPro" id="IPR002543">
    <property type="entry name" value="FtsK_dom"/>
</dbReference>
<accession>A0A1H8QSJ6</accession>
<dbReference type="GO" id="GO:0003677">
    <property type="term" value="F:DNA binding"/>
    <property type="evidence" value="ECO:0007669"/>
    <property type="project" value="InterPro"/>
</dbReference>
<dbReference type="OrthoDB" id="3217500at2"/>
<dbReference type="InterPro" id="IPR027417">
    <property type="entry name" value="P-loop_NTPase"/>
</dbReference>
<reference evidence="7" key="1">
    <citation type="submission" date="2016-10" db="EMBL/GenBank/DDBJ databases">
        <authorList>
            <person name="Varghese N."/>
            <person name="Submissions S."/>
        </authorList>
    </citation>
    <scope>NUCLEOTIDE SEQUENCE [LARGE SCALE GENOMIC DNA]</scope>
    <source>
        <strain evidence="7">DSM 44993</strain>
    </source>
</reference>
<feature type="transmembrane region" description="Helical" evidence="4">
    <location>
        <begin position="84"/>
        <end position="105"/>
    </location>
</feature>
<dbReference type="RefSeq" id="WP_091611692.1">
    <property type="nucleotide sequence ID" value="NZ_FOEF01000001.1"/>
</dbReference>
<dbReference type="SUPFAM" id="SSF52540">
    <property type="entry name" value="P-loop containing nucleoside triphosphate hydrolases"/>
    <property type="match status" value="1"/>
</dbReference>
<dbReference type="STRING" id="394193.SAMN04489732_101463"/>
<dbReference type="PANTHER" id="PTHR22683:SF41">
    <property type="entry name" value="DNA TRANSLOCASE FTSK"/>
    <property type="match status" value="1"/>
</dbReference>
<evidence type="ECO:0000256" key="2">
    <source>
        <dbReference type="ARBA" id="ARBA00022840"/>
    </source>
</evidence>
<feature type="transmembrane region" description="Helical" evidence="4">
    <location>
        <begin position="36"/>
        <end position="55"/>
    </location>
</feature>
<keyword evidence="1 3" id="KW-0547">Nucleotide-binding</keyword>
<feature type="domain" description="FtsK" evidence="5">
    <location>
        <begin position="269"/>
        <end position="449"/>
    </location>
</feature>
<dbReference type="EMBL" id="FOEF01000001">
    <property type="protein sequence ID" value="SEO56911.1"/>
    <property type="molecule type" value="Genomic_DNA"/>
</dbReference>
<keyword evidence="7" id="KW-1185">Reference proteome</keyword>
<feature type="binding site" evidence="3">
    <location>
        <begin position="287"/>
        <end position="294"/>
    </location>
    <ligand>
        <name>ATP</name>
        <dbReference type="ChEBI" id="CHEBI:30616"/>
    </ligand>
</feature>
<keyword evidence="2 3" id="KW-0067">ATP-binding</keyword>
<dbReference type="PANTHER" id="PTHR22683">
    <property type="entry name" value="SPORULATION PROTEIN RELATED"/>
    <property type="match status" value="1"/>
</dbReference>
<evidence type="ECO:0000256" key="1">
    <source>
        <dbReference type="ARBA" id="ARBA00022741"/>
    </source>
</evidence>
<dbReference type="GO" id="GO:0005524">
    <property type="term" value="F:ATP binding"/>
    <property type="evidence" value="ECO:0007669"/>
    <property type="project" value="UniProtKB-UniRule"/>
</dbReference>
<proteinExistence type="predicted"/>
<dbReference type="Pfam" id="PF01580">
    <property type="entry name" value="FtsK_SpoIIIE"/>
    <property type="match status" value="1"/>
</dbReference>
<dbReference type="Proteomes" id="UP000198582">
    <property type="component" value="Unassembled WGS sequence"/>
</dbReference>
<evidence type="ECO:0000256" key="3">
    <source>
        <dbReference type="PROSITE-ProRule" id="PRU00289"/>
    </source>
</evidence>
<keyword evidence="4" id="KW-1133">Transmembrane helix</keyword>
<dbReference type="PROSITE" id="PS50901">
    <property type="entry name" value="FTSK"/>
    <property type="match status" value="1"/>
</dbReference>
<name>A0A1H8QSJ6_9PSEU</name>
<gene>
    <name evidence="6" type="ORF">SAMN04489732_101463</name>
</gene>
<evidence type="ECO:0000256" key="4">
    <source>
        <dbReference type="SAM" id="Phobius"/>
    </source>
</evidence>
<evidence type="ECO:0000313" key="6">
    <source>
        <dbReference type="EMBL" id="SEO56911.1"/>
    </source>
</evidence>
<dbReference type="InterPro" id="IPR050206">
    <property type="entry name" value="FtsK/SpoIIIE/SftA"/>
</dbReference>
<evidence type="ECO:0000313" key="7">
    <source>
        <dbReference type="Proteomes" id="UP000198582"/>
    </source>
</evidence>
<dbReference type="AlphaFoldDB" id="A0A1H8QSJ6"/>
<sequence>MNGFGLVALCGGLAVVLWVLAKLGRAFAAIAETLAALAVIGVALWALLRAVGWIVRQLVTRWRSCLAVLAVTAWWHWWGWLSLALVGGTLALATLVWHVVDAVGFDRWCGRWLRAWWLRWAVYGRKLPDWLHACGLTIRDEAVPVDVTVNLVSRRRKREAVAQARQQSGVAVPALLRVRSGPSWDEVQVRLVPGQKPEDFDDAARALATARRVTRVQVREVSPDVVSLDFMRRDLLATPVSCLPLPDLVAVDGTGVDLRGVYAGRTEYGKPWLLPLTGPGAHTLVAGATGAGKNSVMWCPLVSAASAIRAGVVRVSGIDPKGMELAYGRGIFARYGVSGKEALDVLDALIDVLEARKREFAGITRDVPISAENPLELLEFDEIGALTKYTDRKTREAIVERLAILTTQGRALGFGVRGYVQEPTKDTVPVRELLPRRICLRVTSKTHVGMVLGDGAYERGAWANRIPESAAGVGYAWGEGIREPLRVRAGWVSDATVKALENYVTNGGAQVIDLARKRREGNARGTA</sequence>